<protein>
    <submittedName>
        <fullName evidence="8">RDD family protein</fullName>
    </submittedName>
</protein>
<feature type="transmembrane region" description="Helical" evidence="6">
    <location>
        <begin position="21"/>
        <end position="43"/>
    </location>
</feature>
<feature type="transmembrane region" description="Helical" evidence="6">
    <location>
        <begin position="55"/>
        <end position="75"/>
    </location>
</feature>
<dbReference type="EMBL" id="JACCKB010000007">
    <property type="protein sequence ID" value="NYZ65728.1"/>
    <property type="molecule type" value="Genomic_DNA"/>
</dbReference>
<dbReference type="InterPro" id="IPR010432">
    <property type="entry name" value="RDD"/>
</dbReference>
<comment type="subcellular location">
    <subcellularLocation>
        <location evidence="1">Cell membrane</location>
        <topology evidence="1">Multi-pass membrane protein</topology>
    </subcellularLocation>
</comment>
<dbReference type="PANTHER" id="PTHR36115">
    <property type="entry name" value="PROLINE-RICH ANTIGEN HOMOLOG-RELATED"/>
    <property type="match status" value="1"/>
</dbReference>
<evidence type="ECO:0000313" key="9">
    <source>
        <dbReference type="Proteomes" id="UP000569732"/>
    </source>
</evidence>
<feature type="domain" description="RDD" evidence="7">
    <location>
        <begin position="11"/>
        <end position="141"/>
    </location>
</feature>
<evidence type="ECO:0000313" key="8">
    <source>
        <dbReference type="EMBL" id="NYZ65728.1"/>
    </source>
</evidence>
<keyword evidence="4 6" id="KW-1133">Transmembrane helix</keyword>
<evidence type="ECO:0000256" key="5">
    <source>
        <dbReference type="ARBA" id="ARBA00023136"/>
    </source>
</evidence>
<keyword evidence="5 6" id="KW-0472">Membrane</keyword>
<evidence type="ECO:0000256" key="4">
    <source>
        <dbReference type="ARBA" id="ARBA00022989"/>
    </source>
</evidence>
<proteinExistence type="predicted"/>
<accession>A0A853I4U7</accession>
<evidence type="ECO:0000256" key="6">
    <source>
        <dbReference type="SAM" id="Phobius"/>
    </source>
</evidence>
<evidence type="ECO:0000256" key="1">
    <source>
        <dbReference type="ARBA" id="ARBA00004651"/>
    </source>
</evidence>
<evidence type="ECO:0000256" key="2">
    <source>
        <dbReference type="ARBA" id="ARBA00022475"/>
    </source>
</evidence>
<keyword evidence="3 6" id="KW-0812">Transmembrane</keyword>
<dbReference type="Pfam" id="PF06271">
    <property type="entry name" value="RDD"/>
    <property type="match status" value="1"/>
</dbReference>
<dbReference type="InterPro" id="IPR051791">
    <property type="entry name" value="Pra-immunoreactive"/>
</dbReference>
<keyword evidence="2" id="KW-1003">Cell membrane</keyword>
<dbReference type="Proteomes" id="UP000569732">
    <property type="component" value="Unassembled WGS sequence"/>
</dbReference>
<evidence type="ECO:0000259" key="7">
    <source>
        <dbReference type="Pfam" id="PF06271"/>
    </source>
</evidence>
<comment type="caution">
    <text evidence="8">The sequence shown here is derived from an EMBL/GenBank/DDBJ whole genome shotgun (WGS) entry which is preliminary data.</text>
</comment>
<reference evidence="8 9" key="1">
    <citation type="submission" date="2020-07" db="EMBL/GenBank/DDBJ databases">
        <title>Endozoicomonas sp. nov., isolated from sediment.</title>
        <authorList>
            <person name="Gu T."/>
        </authorList>
    </citation>
    <scope>NUCLEOTIDE SEQUENCE [LARGE SCALE GENOMIC DNA]</scope>
    <source>
        <strain evidence="8 9">SM1973</strain>
    </source>
</reference>
<dbReference type="GO" id="GO:0005886">
    <property type="term" value="C:plasma membrane"/>
    <property type="evidence" value="ECO:0007669"/>
    <property type="project" value="UniProtKB-SubCell"/>
</dbReference>
<gene>
    <name evidence="8" type="ORF">H0A36_06860</name>
</gene>
<keyword evidence="9" id="KW-1185">Reference proteome</keyword>
<dbReference type="RefSeq" id="WP_180567754.1">
    <property type="nucleotide sequence ID" value="NZ_JACCKB010000007.1"/>
</dbReference>
<dbReference type="PANTHER" id="PTHR36115:SF10">
    <property type="entry name" value="RDD DOMAIN-CONTAINING PROTEIN"/>
    <property type="match status" value="1"/>
</dbReference>
<name>A0A853I4U7_9GAMM</name>
<organism evidence="8 9">
    <name type="scientific">Spartinivicinus marinus</name>
    <dbReference type="NCBI Taxonomy" id="2994442"/>
    <lineage>
        <taxon>Bacteria</taxon>
        <taxon>Pseudomonadati</taxon>
        <taxon>Pseudomonadota</taxon>
        <taxon>Gammaproteobacteria</taxon>
        <taxon>Oceanospirillales</taxon>
        <taxon>Zooshikellaceae</taxon>
        <taxon>Spartinivicinus</taxon>
    </lineage>
</organism>
<feature type="transmembrane region" description="Helical" evidence="6">
    <location>
        <begin position="105"/>
        <end position="128"/>
    </location>
</feature>
<sequence>MTQTLSSIGSAPLWRRLAAMVYDSLLLVAIAIVISSLHLWLSITLVGEAKATAVGFKWDLSAILLIGFFGFYAYFWRRSGQTPGMIAWRIMVVNYEGRTISFKQCLIRFIVGIPSCILGGIGILWILFDSKDQAIYDYAAKTEVVLLEKTKK</sequence>
<dbReference type="AlphaFoldDB" id="A0A853I4U7"/>
<evidence type="ECO:0000256" key="3">
    <source>
        <dbReference type="ARBA" id="ARBA00022692"/>
    </source>
</evidence>